<proteinExistence type="predicted"/>
<name>K1PFV1_MAGGI</name>
<reference evidence="3" key="1">
    <citation type="journal article" date="2012" name="Nature">
        <title>The oyster genome reveals stress adaptation and complexity of shell formation.</title>
        <authorList>
            <person name="Zhang G."/>
            <person name="Fang X."/>
            <person name="Guo X."/>
            <person name="Li L."/>
            <person name="Luo R."/>
            <person name="Xu F."/>
            <person name="Yang P."/>
            <person name="Zhang L."/>
            <person name="Wang X."/>
            <person name="Qi H."/>
            <person name="Xiong Z."/>
            <person name="Que H."/>
            <person name="Xie Y."/>
            <person name="Holland P.W."/>
            <person name="Paps J."/>
            <person name="Zhu Y."/>
            <person name="Wu F."/>
            <person name="Chen Y."/>
            <person name="Wang J."/>
            <person name="Peng C."/>
            <person name="Meng J."/>
            <person name="Yang L."/>
            <person name="Liu J."/>
            <person name="Wen B."/>
            <person name="Zhang N."/>
            <person name="Huang Z."/>
            <person name="Zhu Q."/>
            <person name="Feng Y."/>
            <person name="Mount A."/>
            <person name="Hedgecock D."/>
            <person name="Xu Z."/>
            <person name="Liu Y."/>
            <person name="Domazet-Loso T."/>
            <person name="Du Y."/>
            <person name="Sun X."/>
            <person name="Zhang S."/>
            <person name="Liu B."/>
            <person name="Cheng P."/>
            <person name="Jiang X."/>
            <person name="Li J."/>
            <person name="Fan D."/>
            <person name="Wang W."/>
            <person name="Fu W."/>
            <person name="Wang T."/>
            <person name="Wang B."/>
            <person name="Zhang J."/>
            <person name="Peng Z."/>
            <person name="Li Y."/>
            <person name="Li N."/>
            <person name="Wang J."/>
            <person name="Chen M."/>
            <person name="He Y."/>
            <person name="Tan F."/>
            <person name="Song X."/>
            <person name="Zheng Q."/>
            <person name="Huang R."/>
            <person name="Yang H."/>
            <person name="Du X."/>
            <person name="Chen L."/>
            <person name="Yang M."/>
            <person name="Gaffney P.M."/>
            <person name="Wang S."/>
            <person name="Luo L."/>
            <person name="She Z."/>
            <person name="Ming Y."/>
            <person name="Huang W."/>
            <person name="Zhang S."/>
            <person name="Huang B."/>
            <person name="Zhang Y."/>
            <person name="Qu T."/>
            <person name="Ni P."/>
            <person name="Miao G."/>
            <person name="Wang J."/>
            <person name="Wang Q."/>
            <person name="Steinberg C.E."/>
            <person name="Wang H."/>
            <person name="Li N."/>
            <person name="Qian L."/>
            <person name="Zhang G."/>
            <person name="Li Y."/>
            <person name="Yang H."/>
            <person name="Liu X."/>
            <person name="Wang J."/>
            <person name="Yin Y."/>
            <person name="Wang J."/>
        </authorList>
    </citation>
    <scope>NUCLEOTIDE SEQUENCE [LARGE SCALE GENOMIC DNA]</scope>
    <source>
        <strain evidence="3">05x7-T-G4-1.051#20</strain>
    </source>
</reference>
<feature type="signal peptide" evidence="2">
    <location>
        <begin position="1"/>
        <end position="23"/>
    </location>
</feature>
<dbReference type="InterPro" id="IPR004302">
    <property type="entry name" value="Cellulose/chitin-bd_N"/>
</dbReference>
<evidence type="ECO:0000256" key="2">
    <source>
        <dbReference type="SAM" id="SignalP"/>
    </source>
</evidence>
<gene>
    <name evidence="3" type="ORF">CGI_10006051</name>
</gene>
<dbReference type="InParanoid" id="K1PFV1"/>
<dbReference type="AlphaFoldDB" id="K1PFV1"/>
<sequence>MKNLFFLYLTVYFYLAFLRSATGHGRLWEPPARSTLFRRGYSTTPNYNDNQLFCGGYAVQWMLSGGKCGICGDPYNQKQPRDHEAGGKYASGIITRHYTEGQQIDVDVEITANHKGWFEFRICPNNDVKKAATQTCFDKYLLKFANNATRYHISSAVGLHHVKLYLPPGLTCTQCILQWRYHTGNSWGVDPSGRGCLGCGPQEEFYGCSDIAVEGKGKINLSTTKATTKPTTTTKATTKTSTTTTTTPSTTSSTTTTTASTTTTIETTTNPTTTTTTKPSTTTTQTTTPTTTTQTTTTTQKPTQTTKSTPRFSSTTGSSNGSGNRLVSNGGSAKKKCGPTDVWKKTPGMTQWCVTNCRMGYCPASHCVCV</sequence>
<evidence type="ECO:0000313" key="3">
    <source>
        <dbReference type="EMBL" id="EKC20468.1"/>
    </source>
</evidence>
<dbReference type="HOGENOM" id="CLU_041201_0_1_1"/>
<dbReference type="EMBL" id="JH816143">
    <property type="protein sequence ID" value="EKC20468.1"/>
    <property type="molecule type" value="Genomic_DNA"/>
</dbReference>
<dbReference type="PANTHER" id="PTHR16021:SF13">
    <property type="entry name" value="ETS DOMAIN-CONTAINING PROTEIN-RELATED"/>
    <property type="match status" value="1"/>
</dbReference>
<organism evidence="3">
    <name type="scientific">Magallana gigas</name>
    <name type="common">Pacific oyster</name>
    <name type="synonym">Crassostrea gigas</name>
    <dbReference type="NCBI Taxonomy" id="29159"/>
    <lineage>
        <taxon>Eukaryota</taxon>
        <taxon>Metazoa</taxon>
        <taxon>Spiralia</taxon>
        <taxon>Lophotrochozoa</taxon>
        <taxon>Mollusca</taxon>
        <taxon>Bivalvia</taxon>
        <taxon>Autobranchia</taxon>
        <taxon>Pteriomorphia</taxon>
        <taxon>Ostreida</taxon>
        <taxon>Ostreoidea</taxon>
        <taxon>Ostreidae</taxon>
        <taxon>Magallana</taxon>
    </lineage>
</organism>
<dbReference type="OrthoDB" id="64893at2759"/>
<dbReference type="PANTHER" id="PTHR16021">
    <property type="entry name" value="MANSC DOMAIN CONTAINING PROTEIN 1"/>
    <property type="match status" value="1"/>
</dbReference>
<evidence type="ECO:0000256" key="1">
    <source>
        <dbReference type="SAM" id="MobiDB-lite"/>
    </source>
</evidence>
<keyword evidence="2" id="KW-0732">Signal</keyword>
<accession>K1PFV1</accession>
<dbReference type="KEGG" id="crg:105326115"/>
<feature type="region of interest" description="Disordered" evidence="1">
    <location>
        <begin position="227"/>
        <end position="340"/>
    </location>
</feature>
<feature type="chain" id="PRO_5043892939" evidence="2">
    <location>
        <begin position="24"/>
        <end position="370"/>
    </location>
</feature>
<dbReference type="Pfam" id="PF03067">
    <property type="entry name" value="LPMO_10"/>
    <property type="match status" value="1"/>
</dbReference>
<dbReference type="InterPro" id="IPR052660">
    <property type="entry name" value="Erythrocyte_Invasion_ImmMod"/>
</dbReference>
<protein>
    <submittedName>
        <fullName evidence="3">Uncharacterized protein</fullName>
    </submittedName>
</protein>
<feature type="compositionally biased region" description="Low complexity" evidence="1">
    <location>
        <begin position="227"/>
        <end position="324"/>
    </location>
</feature>